<evidence type="ECO:0000256" key="1">
    <source>
        <dbReference type="SAM" id="MobiDB-lite"/>
    </source>
</evidence>
<evidence type="ECO:0008006" key="4">
    <source>
        <dbReference type="Google" id="ProtNLM"/>
    </source>
</evidence>
<feature type="region of interest" description="Disordered" evidence="1">
    <location>
        <begin position="178"/>
        <end position="236"/>
    </location>
</feature>
<protein>
    <recommendedName>
        <fullName evidence="4">Outer membrane protein beta-barrel domain-containing protein</fullName>
    </recommendedName>
</protein>
<feature type="compositionally biased region" description="Polar residues" evidence="1">
    <location>
        <begin position="209"/>
        <end position="234"/>
    </location>
</feature>
<keyword evidence="3" id="KW-1185">Reference proteome</keyword>
<accession>A0ABN7RC39</accession>
<dbReference type="RefSeq" id="WP_215234925.1">
    <property type="nucleotide sequence ID" value="NZ_CAJRAU010000005.1"/>
</dbReference>
<evidence type="ECO:0000313" key="3">
    <source>
        <dbReference type="Proteomes" id="UP000679725"/>
    </source>
</evidence>
<proteinExistence type="predicted"/>
<organism evidence="2 3">
    <name type="scientific">Dyadobacter linearis</name>
    <dbReference type="NCBI Taxonomy" id="2823330"/>
    <lineage>
        <taxon>Bacteria</taxon>
        <taxon>Pseudomonadati</taxon>
        <taxon>Bacteroidota</taxon>
        <taxon>Cytophagia</taxon>
        <taxon>Cytophagales</taxon>
        <taxon>Spirosomataceae</taxon>
        <taxon>Dyadobacter</taxon>
    </lineage>
</organism>
<feature type="region of interest" description="Disordered" evidence="1">
    <location>
        <begin position="82"/>
        <end position="124"/>
    </location>
</feature>
<name>A0ABN7RC39_9BACT</name>
<comment type="caution">
    <text evidence="2">The sequence shown here is derived from an EMBL/GenBank/DDBJ whole genome shotgun (WGS) entry which is preliminary data.</text>
</comment>
<reference evidence="2 3" key="1">
    <citation type="submission" date="2021-04" db="EMBL/GenBank/DDBJ databases">
        <authorList>
            <person name="Rodrigo-Torres L."/>
            <person name="Arahal R. D."/>
            <person name="Lucena T."/>
        </authorList>
    </citation>
    <scope>NUCLEOTIDE SEQUENCE [LARGE SCALE GENOMIC DNA]</scope>
    <source>
        <strain evidence="2 3">CECT 9623</strain>
    </source>
</reference>
<dbReference type="EMBL" id="CAJRAU010000005">
    <property type="protein sequence ID" value="CAG5071618.1"/>
    <property type="molecule type" value="Genomic_DNA"/>
</dbReference>
<dbReference type="Proteomes" id="UP000679725">
    <property type="component" value="Unassembled WGS sequence"/>
</dbReference>
<gene>
    <name evidence="2" type="ORF">DYBT9623_03611</name>
</gene>
<evidence type="ECO:0000313" key="2">
    <source>
        <dbReference type="EMBL" id="CAG5071618.1"/>
    </source>
</evidence>
<sequence length="480" mass="53687">MIELPDDELDKLFRKSSEELDPQYDPEDWNSLKKQLDQHDGKGAAWFKKWWPLGLLLLLIPIGYATYLWKSDNTLQNGEAKVGELSPKPEQLKAERGEAGTVSDDTEKTSPAGKQKANDQAQTEVEVQLPATEKREIALKSQTEKLANKKLVKANKRDFSKPFPKSGYKTAGVESRPLLPRSRSKAGGVYLEPNRSKTEGGDGALILSESGSNNGRNTTDELANSGQNATTSVNPEPDRLAIPAAMLANRPLSWKNKGVEPEIDSVQPDNIPEPEAKKEEVPQAKWAVRFGYSPDLSTVEMKNFTKPGTAVSLLAELSVLPRLFVQTGAVWSRKDYFAEAGSYILPGKWGYDPKPESVDGICKVLEIPLNLRYDIVSGQRSRFFIGSGISSYYMLNEKYKYNYKYPDDPKIKYPSWEGTSGWFLLSHLNASAGYEYRISDKLSLLGEPYARIPLKRVGYGKVNLVTMGFWLSLRYTPAFR</sequence>